<comment type="caution">
    <text evidence="1">The sequence shown here is derived from an EMBL/GenBank/DDBJ whole genome shotgun (WGS) entry which is preliminary data.</text>
</comment>
<gene>
    <name evidence="1" type="ORF">NDU88_003961</name>
</gene>
<accession>A0AAV7SHE9</accession>
<organism evidence="1 2">
    <name type="scientific">Pleurodeles waltl</name>
    <name type="common">Iberian ribbed newt</name>
    <dbReference type="NCBI Taxonomy" id="8319"/>
    <lineage>
        <taxon>Eukaryota</taxon>
        <taxon>Metazoa</taxon>
        <taxon>Chordata</taxon>
        <taxon>Craniata</taxon>
        <taxon>Vertebrata</taxon>
        <taxon>Euteleostomi</taxon>
        <taxon>Amphibia</taxon>
        <taxon>Batrachia</taxon>
        <taxon>Caudata</taxon>
        <taxon>Salamandroidea</taxon>
        <taxon>Salamandridae</taxon>
        <taxon>Pleurodelinae</taxon>
        <taxon>Pleurodeles</taxon>
    </lineage>
</organism>
<proteinExistence type="predicted"/>
<sequence length="97" mass="11225">MKTRKTRKMRPSANRSLSDWTPEVIQSEAVVEEMKIRFEFGAGMPLDQQTNVVGIIFNSFACLMMPFAPPHWNTLVLGWDLVAERYHRPPLLRPLVQ</sequence>
<name>A0AAV7SHE9_PLEWA</name>
<dbReference type="Proteomes" id="UP001066276">
    <property type="component" value="Chromosome 4_2"/>
</dbReference>
<dbReference type="EMBL" id="JANPWB010000008">
    <property type="protein sequence ID" value="KAJ1163503.1"/>
    <property type="molecule type" value="Genomic_DNA"/>
</dbReference>
<reference evidence="1" key="1">
    <citation type="journal article" date="2022" name="bioRxiv">
        <title>Sequencing and chromosome-scale assembly of the giantPleurodeles waltlgenome.</title>
        <authorList>
            <person name="Brown T."/>
            <person name="Elewa A."/>
            <person name="Iarovenko S."/>
            <person name="Subramanian E."/>
            <person name="Araus A.J."/>
            <person name="Petzold A."/>
            <person name="Susuki M."/>
            <person name="Suzuki K.-i.T."/>
            <person name="Hayashi T."/>
            <person name="Toyoda A."/>
            <person name="Oliveira C."/>
            <person name="Osipova E."/>
            <person name="Leigh N.D."/>
            <person name="Simon A."/>
            <person name="Yun M.H."/>
        </authorList>
    </citation>
    <scope>NUCLEOTIDE SEQUENCE</scope>
    <source>
        <strain evidence="1">20211129_DDA</strain>
        <tissue evidence="1">Liver</tissue>
    </source>
</reference>
<protein>
    <submittedName>
        <fullName evidence="1">Uncharacterized protein</fullName>
    </submittedName>
</protein>
<keyword evidence="2" id="KW-1185">Reference proteome</keyword>
<evidence type="ECO:0000313" key="2">
    <source>
        <dbReference type="Proteomes" id="UP001066276"/>
    </source>
</evidence>
<evidence type="ECO:0000313" key="1">
    <source>
        <dbReference type="EMBL" id="KAJ1163503.1"/>
    </source>
</evidence>
<dbReference type="AlphaFoldDB" id="A0AAV7SHE9"/>